<dbReference type="PANTHER" id="PTHR31212">
    <property type="entry name" value="ALPHA-KETOGLUTARATE-DEPENDENT DIOXYGENASE ALKB HOMOLOG 3"/>
    <property type="match status" value="1"/>
</dbReference>
<keyword evidence="3" id="KW-1185">Reference proteome</keyword>
<evidence type="ECO:0000313" key="3">
    <source>
        <dbReference type="Proteomes" id="UP000198790"/>
    </source>
</evidence>
<dbReference type="Gene3D" id="2.60.120.590">
    <property type="entry name" value="Alpha-ketoglutarate-dependent dioxygenase AlkB-like"/>
    <property type="match status" value="1"/>
</dbReference>
<dbReference type="PANTHER" id="PTHR31212:SF4">
    <property type="entry name" value="ALPHA-KETOGLUTARATE-DEPENDENT DIOXYGENASE ALKB HOMOLOG 3"/>
    <property type="match status" value="1"/>
</dbReference>
<dbReference type="SUPFAM" id="SSF51197">
    <property type="entry name" value="Clavaminate synthase-like"/>
    <property type="match status" value="1"/>
</dbReference>
<accession>A0A1I1C2M2</accession>
<dbReference type="AlphaFoldDB" id="A0A1I1C2M2"/>
<dbReference type="InterPro" id="IPR027450">
    <property type="entry name" value="AlkB-like"/>
</dbReference>
<name>A0A1I1C2M2_9BACT</name>
<dbReference type="InterPro" id="IPR032854">
    <property type="entry name" value="ALKBH3"/>
</dbReference>
<evidence type="ECO:0000313" key="2">
    <source>
        <dbReference type="EMBL" id="SFB56597.1"/>
    </source>
</evidence>
<feature type="domain" description="Fe2OG dioxygenase" evidence="1">
    <location>
        <begin position="97"/>
        <end position="193"/>
    </location>
</feature>
<dbReference type="Pfam" id="PF13532">
    <property type="entry name" value="2OG-FeII_Oxy_2"/>
    <property type="match status" value="1"/>
</dbReference>
<dbReference type="GO" id="GO:0006307">
    <property type="term" value="P:DNA alkylation repair"/>
    <property type="evidence" value="ECO:0007669"/>
    <property type="project" value="InterPro"/>
</dbReference>
<dbReference type="PROSITE" id="PS51471">
    <property type="entry name" value="FE2OG_OXY"/>
    <property type="match status" value="1"/>
</dbReference>
<dbReference type="STRING" id="237018.SAMN04489723_12120"/>
<dbReference type="EMBL" id="FOKK01000021">
    <property type="protein sequence ID" value="SFB56597.1"/>
    <property type="molecule type" value="Genomic_DNA"/>
</dbReference>
<dbReference type="RefSeq" id="WP_092900752.1">
    <property type="nucleotide sequence ID" value="NZ_FOKK01000021.1"/>
</dbReference>
<protein>
    <submittedName>
        <fullName evidence="2">2OG-Fe(II) oxygenase superfamily protein</fullName>
    </submittedName>
</protein>
<proteinExistence type="predicted"/>
<dbReference type="InterPro" id="IPR037151">
    <property type="entry name" value="AlkB-like_sf"/>
</dbReference>
<dbReference type="OrthoDB" id="509559at2"/>
<dbReference type="GO" id="GO:0051213">
    <property type="term" value="F:dioxygenase activity"/>
    <property type="evidence" value="ECO:0007669"/>
    <property type="project" value="InterPro"/>
</dbReference>
<reference evidence="2 3" key="1">
    <citation type="submission" date="2016-10" db="EMBL/GenBank/DDBJ databases">
        <authorList>
            <person name="de Groot N.N."/>
        </authorList>
    </citation>
    <scope>NUCLEOTIDE SEQUENCE [LARGE SCALE GENOMIC DNA]</scope>
    <source>
        <strain evidence="2 3">DSM 23399</strain>
    </source>
</reference>
<gene>
    <name evidence="2" type="ORF">SAMN04489723_12120</name>
</gene>
<dbReference type="InterPro" id="IPR005123">
    <property type="entry name" value="Oxoglu/Fe-dep_dioxygenase_dom"/>
</dbReference>
<sequence length="195" mass="22586">MKLPLNCEADYHQNFLSELESNELYSHLISDFNLTDENFFKSQNGELIKLDFGKMMFLDEDIYTKNLLPSEHWGSTAIWSEPMSRLKKKVELLTSQKFEVCVCIFYPDGNSGVDFHSDYIAFGDTNFIPSISLGEERKFVLREKSSRDEYAINLANGSMIIMGEKCQELYEHSLPIDPKYKNGRVNLTFRKHGVK</sequence>
<dbReference type="Proteomes" id="UP000198790">
    <property type="component" value="Unassembled WGS sequence"/>
</dbReference>
<evidence type="ECO:0000259" key="1">
    <source>
        <dbReference type="PROSITE" id="PS51471"/>
    </source>
</evidence>
<organism evidence="2 3">
    <name type="scientific">Algoriphagus aquimarinus</name>
    <dbReference type="NCBI Taxonomy" id="237018"/>
    <lineage>
        <taxon>Bacteria</taxon>
        <taxon>Pseudomonadati</taxon>
        <taxon>Bacteroidota</taxon>
        <taxon>Cytophagia</taxon>
        <taxon>Cytophagales</taxon>
        <taxon>Cyclobacteriaceae</taxon>
        <taxon>Algoriphagus</taxon>
    </lineage>
</organism>